<organism evidence="2 3">
    <name type="scientific">Victivallis vadensis</name>
    <dbReference type="NCBI Taxonomy" id="172901"/>
    <lineage>
        <taxon>Bacteria</taxon>
        <taxon>Pseudomonadati</taxon>
        <taxon>Lentisphaerota</taxon>
        <taxon>Lentisphaeria</taxon>
        <taxon>Victivallales</taxon>
        <taxon>Victivallaceae</taxon>
        <taxon>Victivallis</taxon>
    </lineage>
</organism>
<dbReference type="GO" id="GO:0005840">
    <property type="term" value="C:ribosome"/>
    <property type="evidence" value="ECO:0007669"/>
    <property type="project" value="UniProtKB-KW"/>
</dbReference>
<dbReference type="Gene3D" id="3.40.630.30">
    <property type="match status" value="1"/>
</dbReference>
<evidence type="ECO:0000259" key="1">
    <source>
        <dbReference type="PROSITE" id="PS51186"/>
    </source>
</evidence>
<dbReference type="GO" id="GO:0016747">
    <property type="term" value="F:acyltransferase activity, transferring groups other than amino-acyl groups"/>
    <property type="evidence" value="ECO:0007669"/>
    <property type="project" value="InterPro"/>
</dbReference>
<dbReference type="Pfam" id="PF13673">
    <property type="entry name" value="Acetyltransf_10"/>
    <property type="match status" value="1"/>
</dbReference>
<dbReference type="PROSITE" id="PS51186">
    <property type="entry name" value="GNAT"/>
    <property type="match status" value="1"/>
</dbReference>
<dbReference type="AlphaFoldDB" id="A0A2U1BB16"/>
<dbReference type="GeneID" id="78293586"/>
<proteinExistence type="predicted"/>
<evidence type="ECO:0000313" key="2">
    <source>
        <dbReference type="EMBL" id="PVY45855.1"/>
    </source>
</evidence>
<gene>
    <name evidence="2" type="ORF">C8D82_10149</name>
</gene>
<dbReference type="CDD" id="cd04301">
    <property type="entry name" value="NAT_SF"/>
    <property type="match status" value="1"/>
</dbReference>
<protein>
    <submittedName>
        <fullName evidence="2">Ribosomal protein S18 acetylase RimI-like enzyme</fullName>
    </submittedName>
</protein>
<dbReference type="InterPro" id="IPR052564">
    <property type="entry name" value="N-acetyltrans/Recomb-assoc"/>
</dbReference>
<sequence length="154" mass="17194">MEPKIRLYRPGDEAAVAQLAVAGFEQSIRQYYSEEGVAAFLAYIFPAAIAERQRNGCQMAVAELEGEIIGAVELRDFEHVSMLFVLPEFQCCGIARRLLTRAVTLLKKARPEVKLLTVFAAPGAVEAYRHLGFLPDGAEREESGIRFFPMKMKL</sequence>
<name>A0A2U1BB16_9BACT</name>
<dbReference type="PANTHER" id="PTHR43451">
    <property type="entry name" value="ACETYLTRANSFERASE (GNAT) FAMILY PROTEIN"/>
    <property type="match status" value="1"/>
</dbReference>
<keyword evidence="3" id="KW-1185">Reference proteome</keyword>
<dbReference type="PANTHER" id="PTHR43451:SF1">
    <property type="entry name" value="ACETYLTRANSFERASE"/>
    <property type="match status" value="1"/>
</dbReference>
<keyword evidence="2" id="KW-0689">Ribosomal protein</keyword>
<feature type="domain" description="N-acetyltransferase" evidence="1">
    <location>
        <begin position="3"/>
        <end position="154"/>
    </location>
</feature>
<evidence type="ECO:0000313" key="3">
    <source>
        <dbReference type="Proteomes" id="UP000245959"/>
    </source>
</evidence>
<dbReference type="Proteomes" id="UP000245959">
    <property type="component" value="Unassembled WGS sequence"/>
</dbReference>
<comment type="caution">
    <text evidence="2">The sequence shown here is derived from an EMBL/GenBank/DDBJ whole genome shotgun (WGS) entry which is preliminary data.</text>
</comment>
<reference evidence="2 3" key="1">
    <citation type="submission" date="2018-04" db="EMBL/GenBank/DDBJ databases">
        <title>Genomic Encyclopedia of Type Strains, Phase IV (KMG-IV): sequencing the most valuable type-strain genomes for metagenomic binning, comparative biology and taxonomic classification.</title>
        <authorList>
            <person name="Goeker M."/>
        </authorList>
    </citation>
    <scope>NUCLEOTIDE SEQUENCE [LARGE SCALE GENOMIC DNA]</scope>
    <source>
        <strain evidence="2 3">DSM 14823</strain>
    </source>
</reference>
<dbReference type="RefSeq" id="WP_165832727.1">
    <property type="nucleotide sequence ID" value="NZ_CAJKCJ010000001.1"/>
</dbReference>
<keyword evidence="2" id="KW-0687">Ribonucleoprotein</keyword>
<accession>A0A2U1BB16</accession>
<dbReference type="SUPFAM" id="SSF55729">
    <property type="entry name" value="Acyl-CoA N-acyltransferases (Nat)"/>
    <property type="match status" value="1"/>
</dbReference>
<dbReference type="InterPro" id="IPR000182">
    <property type="entry name" value="GNAT_dom"/>
</dbReference>
<dbReference type="InterPro" id="IPR016181">
    <property type="entry name" value="Acyl_CoA_acyltransferase"/>
</dbReference>
<dbReference type="EMBL" id="QEKH01000001">
    <property type="protein sequence ID" value="PVY45855.1"/>
    <property type="molecule type" value="Genomic_DNA"/>
</dbReference>